<keyword evidence="2 5" id="KW-0812">Transmembrane</keyword>
<dbReference type="GO" id="GO:0030026">
    <property type="term" value="P:intracellular manganese ion homeostasis"/>
    <property type="evidence" value="ECO:0007669"/>
    <property type="project" value="InterPro"/>
</dbReference>
<keyword evidence="4 5" id="KW-0472">Membrane</keyword>
<proteinExistence type="predicted"/>
<evidence type="ECO:0000313" key="6">
    <source>
        <dbReference type="EMBL" id="HED31361.1"/>
    </source>
</evidence>
<feature type="transmembrane region" description="Helical" evidence="5">
    <location>
        <begin position="209"/>
        <end position="231"/>
    </location>
</feature>
<comment type="caution">
    <text evidence="6">The sequence shown here is derived from an EMBL/GenBank/DDBJ whole genome shotgun (WGS) entry which is preliminary data.</text>
</comment>
<evidence type="ECO:0000256" key="2">
    <source>
        <dbReference type="ARBA" id="ARBA00022692"/>
    </source>
</evidence>
<feature type="transmembrane region" description="Helical" evidence="5">
    <location>
        <begin position="117"/>
        <end position="142"/>
    </location>
</feature>
<gene>
    <name evidence="6" type="ORF">ENN50_06730</name>
</gene>
<evidence type="ECO:0000256" key="1">
    <source>
        <dbReference type="ARBA" id="ARBA00004127"/>
    </source>
</evidence>
<feature type="transmembrane region" description="Helical" evidence="5">
    <location>
        <begin position="148"/>
        <end position="170"/>
    </location>
</feature>
<dbReference type="InterPro" id="IPR009078">
    <property type="entry name" value="Ferritin-like_SF"/>
</dbReference>
<evidence type="ECO:0000256" key="5">
    <source>
        <dbReference type="SAM" id="Phobius"/>
    </source>
</evidence>
<dbReference type="CDD" id="cd01044">
    <property type="entry name" value="Ferritin_CCC1_N"/>
    <property type="match status" value="1"/>
</dbReference>
<sequence length="272" mass="29904">ITEHYIYKALSTRVDGLRNRRILSQIADDELRHYNTWKSLTRQDVAPGKFRIWFYTVLSSLLGVTFSLKLMEKAEKSASELYERLPRGFNGAEAIVRDEEEHEQALLSMFDEERLKYTGSIVLGLNDALVELMGVLAGLTFALQDTRYVAMTGVITGFAAALSMAASEYLSTKTEAGGKQPLRAALYTGIAYLFTVVVLVAPYLLLSSIYVALAVSFAGAVLIIGVFNFYVSVAQGTGFRNRFLEMVGLSFGVATLSFLAGMAARVLFGIDV</sequence>
<comment type="subcellular location">
    <subcellularLocation>
        <location evidence="1">Endomembrane system</location>
        <topology evidence="1">Multi-pass membrane protein</topology>
    </subcellularLocation>
</comment>
<evidence type="ECO:0000256" key="3">
    <source>
        <dbReference type="ARBA" id="ARBA00022989"/>
    </source>
</evidence>
<feature type="transmembrane region" description="Helical" evidence="5">
    <location>
        <begin position="243"/>
        <end position="268"/>
    </location>
</feature>
<dbReference type="InterPro" id="IPR039376">
    <property type="entry name" value="Ferritin_CCC1_N"/>
</dbReference>
<feature type="non-terminal residue" evidence="6">
    <location>
        <position position="1"/>
    </location>
</feature>
<dbReference type="InterPro" id="IPR008217">
    <property type="entry name" value="Ccc1_fam"/>
</dbReference>
<dbReference type="CDD" id="cd02431">
    <property type="entry name" value="Ferritin_CCC1_C"/>
    <property type="match status" value="1"/>
</dbReference>
<dbReference type="SUPFAM" id="SSF47240">
    <property type="entry name" value="Ferritin-like"/>
    <property type="match status" value="1"/>
</dbReference>
<protein>
    <submittedName>
        <fullName evidence="6">Rubrerythrin family protein</fullName>
    </submittedName>
</protein>
<name>A0A831WV51_PROAE</name>
<dbReference type="GO" id="GO:0005384">
    <property type="term" value="F:manganese ion transmembrane transporter activity"/>
    <property type="evidence" value="ECO:0007669"/>
    <property type="project" value="InterPro"/>
</dbReference>
<dbReference type="GO" id="GO:0012505">
    <property type="term" value="C:endomembrane system"/>
    <property type="evidence" value="ECO:0007669"/>
    <property type="project" value="UniProtKB-SubCell"/>
</dbReference>
<organism evidence="6">
    <name type="scientific">Prosthecochloris aestuarii</name>
    <dbReference type="NCBI Taxonomy" id="1102"/>
    <lineage>
        <taxon>Bacteria</taxon>
        <taxon>Pseudomonadati</taxon>
        <taxon>Chlorobiota</taxon>
        <taxon>Chlorobiia</taxon>
        <taxon>Chlorobiales</taxon>
        <taxon>Chlorobiaceae</taxon>
        <taxon>Prosthecochloris</taxon>
    </lineage>
</organism>
<accession>A0A831WV51</accession>
<feature type="transmembrane region" description="Helical" evidence="5">
    <location>
        <begin position="182"/>
        <end position="203"/>
    </location>
</feature>
<dbReference type="Proteomes" id="UP000886335">
    <property type="component" value="Unassembled WGS sequence"/>
</dbReference>
<keyword evidence="3 5" id="KW-1133">Transmembrane helix</keyword>
<dbReference type="AlphaFoldDB" id="A0A831WV51"/>
<dbReference type="Pfam" id="PF01988">
    <property type="entry name" value="VIT1"/>
    <property type="match status" value="1"/>
</dbReference>
<evidence type="ECO:0000256" key="4">
    <source>
        <dbReference type="ARBA" id="ARBA00023136"/>
    </source>
</evidence>
<reference evidence="6" key="1">
    <citation type="journal article" date="2020" name="mSystems">
        <title>Genome- and Community-Level Interaction Insights into Carbon Utilization and Element Cycling Functions of Hydrothermarchaeota in Hydrothermal Sediment.</title>
        <authorList>
            <person name="Zhou Z."/>
            <person name="Liu Y."/>
            <person name="Xu W."/>
            <person name="Pan J."/>
            <person name="Luo Z.H."/>
            <person name="Li M."/>
        </authorList>
    </citation>
    <scope>NUCLEOTIDE SEQUENCE [LARGE SCALE GENOMIC DNA]</scope>
    <source>
        <strain evidence="6">SpSt-1181</strain>
    </source>
</reference>
<dbReference type="EMBL" id="DSBW01000147">
    <property type="protein sequence ID" value="HED31361.1"/>
    <property type="molecule type" value="Genomic_DNA"/>
</dbReference>